<feature type="transmembrane region" description="Helical" evidence="1">
    <location>
        <begin position="18"/>
        <end position="40"/>
    </location>
</feature>
<dbReference type="AlphaFoldDB" id="A0A068YDQ5"/>
<sequence>MQGQVWARCFVGRARATAFYLVGCALFFFFHLGLLILDCLSREVDSELLKSASLSRMCRSQAKVFVLVQIQRSSFWCR</sequence>
<gene>
    <name evidence="2" type="ORF">EmuJ_001042100</name>
</gene>
<reference evidence="2" key="1">
    <citation type="journal article" date="2013" name="Nature">
        <title>The genomes of four tapeworm species reveal adaptations to parasitism.</title>
        <authorList>
            <person name="Tsai I.J."/>
            <person name="Zarowiecki M."/>
            <person name="Holroyd N."/>
            <person name="Garciarrubio A."/>
            <person name="Sanchez-Flores A."/>
            <person name="Brooks K.L."/>
            <person name="Tracey A."/>
            <person name="Bobes R.J."/>
            <person name="Fragoso G."/>
            <person name="Sciutto E."/>
            <person name="Aslett M."/>
            <person name="Beasley H."/>
            <person name="Bennett H.M."/>
            <person name="Cai J."/>
            <person name="Camicia F."/>
            <person name="Clark R."/>
            <person name="Cucher M."/>
            <person name="De Silva N."/>
            <person name="Day T.A."/>
            <person name="Deplazes P."/>
            <person name="Estrada K."/>
            <person name="Fernandez C."/>
            <person name="Holland P.W."/>
            <person name="Hou J."/>
            <person name="Hu S."/>
            <person name="Huckvale T."/>
            <person name="Hung S.S."/>
            <person name="Kamenetzky L."/>
            <person name="Keane J.A."/>
            <person name="Kiss F."/>
            <person name="Koziol U."/>
            <person name="Lambert O."/>
            <person name="Liu K."/>
            <person name="Luo X."/>
            <person name="Luo Y."/>
            <person name="Macchiaroli N."/>
            <person name="Nichol S."/>
            <person name="Paps J."/>
            <person name="Parkinson J."/>
            <person name="Pouchkina-Stantcheva N."/>
            <person name="Riddiford N."/>
            <person name="Rosenzvit M."/>
            <person name="Salinas G."/>
            <person name="Wasmuth J.D."/>
            <person name="Zamanian M."/>
            <person name="Zheng Y."/>
            <person name="Cai X."/>
            <person name="Soberon X."/>
            <person name="Olson P.D."/>
            <person name="Laclette J.P."/>
            <person name="Brehm K."/>
            <person name="Berriman M."/>
            <person name="Garciarrubio A."/>
            <person name="Bobes R.J."/>
            <person name="Fragoso G."/>
            <person name="Sanchez-Flores A."/>
            <person name="Estrada K."/>
            <person name="Cevallos M.A."/>
            <person name="Morett E."/>
            <person name="Gonzalez V."/>
            <person name="Portillo T."/>
            <person name="Ochoa-Leyva A."/>
            <person name="Jose M.V."/>
            <person name="Sciutto E."/>
            <person name="Landa A."/>
            <person name="Jimenez L."/>
            <person name="Valdes V."/>
            <person name="Carrero J.C."/>
            <person name="Larralde C."/>
            <person name="Morales-Montor J."/>
            <person name="Limon-Lason J."/>
            <person name="Soberon X."/>
            <person name="Laclette J.P."/>
        </authorList>
    </citation>
    <scope>NUCLEOTIDE SEQUENCE [LARGE SCALE GENOMIC DNA]</scope>
</reference>
<proteinExistence type="predicted"/>
<organism evidence="2 3">
    <name type="scientific">Echinococcus multilocularis</name>
    <name type="common">Fox tapeworm</name>
    <dbReference type="NCBI Taxonomy" id="6211"/>
    <lineage>
        <taxon>Eukaryota</taxon>
        <taxon>Metazoa</taxon>
        <taxon>Spiralia</taxon>
        <taxon>Lophotrochozoa</taxon>
        <taxon>Platyhelminthes</taxon>
        <taxon>Cestoda</taxon>
        <taxon>Eucestoda</taxon>
        <taxon>Cyclophyllidea</taxon>
        <taxon>Taeniidae</taxon>
        <taxon>Echinococcus</taxon>
    </lineage>
</organism>
<keyword evidence="1" id="KW-0812">Transmembrane</keyword>
<keyword evidence="3" id="KW-1185">Reference proteome</keyword>
<evidence type="ECO:0000313" key="3">
    <source>
        <dbReference type="Proteomes" id="UP000017246"/>
    </source>
</evidence>
<protein>
    <submittedName>
        <fullName evidence="2">Expressed protein</fullName>
    </submittedName>
</protein>
<accession>A0A068YDQ5</accession>
<keyword evidence="1" id="KW-0472">Membrane</keyword>
<evidence type="ECO:0000256" key="1">
    <source>
        <dbReference type="SAM" id="Phobius"/>
    </source>
</evidence>
<reference evidence="2" key="2">
    <citation type="submission" date="2015-11" db="EMBL/GenBank/DDBJ databases">
        <authorList>
            <person name="Zhang Y."/>
            <person name="Guo Z."/>
        </authorList>
    </citation>
    <scope>NUCLEOTIDE SEQUENCE</scope>
</reference>
<dbReference type="EMBL" id="LN902842">
    <property type="protein sequence ID" value="CDS42706.1"/>
    <property type="molecule type" value="Genomic_DNA"/>
</dbReference>
<name>A0A068YDQ5_ECHMU</name>
<keyword evidence="1" id="KW-1133">Transmembrane helix</keyword>
<evidence type="ECO:0000313" key="2">
    <source>
        <dbReference type="EMBL" id="CDS42706.1"/>
    </source>
</evidence>
<dbReference type="Proteomes" id="UP000017246">
    <property type="component" value="Unassembled WGS sequence"/>
</dbReference>